<evidence type="ECO:0000313" key="1">
    <source>
        <dbReference type="EMBL" id="KAF4459270.1"/>
    </source>
</evidence>
<comment type="caution">
    <text evidence="1">The sequence shown here is derived from an EMBL/GenBank/DDBJ whole genome shotgun (WGS) entry which is preliminary data.</text>
</comment>
<dbReference type="AlphaFoldDB" id="A0A8H4P4W0"/>
<sequence>MDELPQQVPITAHSSVEPLRIPGESPAYHCSDPSGDIFRIDRLDFIPTNPRHFITSTGDVPWLNITGSINGRPELEPMYFSPLCDVDVFQYAEIPIPGSDEKAALGLHRSCPPSIQDGYAVISSPPIPLRPDMVPTGKWEVRAEAQTQDRRRIFCVKASFDVTF</sequence>
<protein>
    <submittedName>
        <fullName evidence="1">Phosphatidylglycerol phosphatidylinositol transfer</fullName>
    </submittedName>
</protein>
<reference evidence="1 2" key="1">
    <citation type="submission" date="2020-01" db="EMBL/GenBank/DDBJ databases">
        <title>Identification and distribution of gene clusters putatively required for synthesis of sphingolipid metabolism inhibitors in phylogenetically diverse species of the filamentous fungus Fusarium.</title>
        <authorList>
            <person name="Kim H.-S."/>
            <person name="Busman M."/>
            <person name="Brown D.W."/>
            <person name="Divon H."/>
            <person name="Uhlig S."/>
            <person name="Proctor R.H."/>
        </authorList>
    </citation>
    <scope>NUCLEOTIDE SEQUENCE [LARGE SCALE GENOMIC DNA]</scope>
    <source>
        <strain evidence="1 2">NRRL 20459</strain>
    </source>
</reference>
<evidence type="ECO:0000313" key="2">
    <source>
        <dbReference type="Proteomes" id="UP000554235"/>
    </source>
</evidence>
<organism evidence="1 2">
    <name type="scientific">Fusarium albosuccineum</name>
    <dbReference type="NCBI Taxonomy" id="1237068"/>
    <lineage>
        <taxon>Eukaryota</taxon>
        <taxon>Fungi</taxon>
        <taxon>Dikarya</taxon>
        <taxon>Ascomycota</taxon>
        <taxon>Pezizomycotina</taxon>
        <taxon>Sordariomycetes</taxon>
        <taxon>Hypocreomycetidae</taxon>
        <taxon>Hypocreales</taxon>
        <taxon>Nectriaceae</taxon>
        <taxon>Fusarium</taxon>
        <taxon>Fusarium decemcellulare species complex</taxon>
    </lineage>
</organism>
<gene>
    <name evidence="1" type="ORF">FALBO_13969</name>
</gene>
<dbReference type="EMBL" id="JAADYS010002206">
    <property type="protein sequence ID" value="KAF4459270.1"/>
    <property type="molecule type" value="Genomic_DNA"/>
</dbReference>
<accession>A0A8H4P4W0</accession>
<name>A0A8H4P4W0_9HYPO</name>
<dbReference type="Proteomes" id="UP000554235">
    <property type="component" value="Unassembled WGS sequence"/>
</dbReference>
<keyword evidence="2" id="KW-1185">Reference proteome</keyword>
<proteinExistence type="predicted"/>
<dbReference type="OrthoDB" id="5278592at2759"/>